<dbReference type="NCBIfam" id="TIGR03086">
    <property type="entry name" value="TIGR03086 family metal-binding protein"/>
    <property type="match status" value="1"/>
</dbReference>
<protein>
    <submittedName>
        <fullName evidence="3">TIGR03086 family metal-binding protein</fullName>
    </submittedName>
</protein>
<feature type="compositionally biased region" description="Pro residues" evidence="1">
    <location>
        <begin position="158"/>
        <end position="172"/>
    </location>
</feature>
<reference evidence="4" key="1">
    <citation type="journal article" date="2019" name="Int. J. Syst. Evol. Microbiol.">
        <title>The Global Catalogue of Microorganisms (GCM) 10K type strain sequencing project: providing services to taxonomists for standard genome sequencing and annotation.</title>
        <authorList>
            <consortium name="The Broad Institute Genomics Platform"/>
            <consortium name="The Broad Institute Genome Sequencing Center for Infectious Disease"/>
            <person name="Wu L."/>
            <person name="Ma J."/>
        </authorList>
    </citation>
    <scope>NUCLEOTIDE SEQUENCE [LARGE SCALE GENOMIC DNA]</scope>
    <source>
        <strain evidence="4">CCUG 54522</strain>
    </source>
</reference>
<dbReference type="InterPro" id="IPR017517">
    <property type="entry name" value="Maleyloyr_isom"/>
</dbReference>
<dbReference type="InterPro" id="IPR017520">
    <property type="entry name" value="CHP03086"/>
</dbReference>
<organism evidence="3 4">
    <name type="scientific">Nocardioides hankookensis</name>
    <dbReference type="NCBI Taxonomy" id="443157"/>
    <lineage>
        <taxon>Bacteria</taxon>
        <taxon>Bacillati</taxon>
        <taxon>Actinomycetota</taxon>
        <taxon>Actinomycetes</taxon>
        <taxon>Propionibacteriales</taxon>
        <taxon>Nocardioidaceae</taxon>
        <taxon>Nocardioides</taxon>
    </lineage>
</organism>
<dbReference type="EMBL" id="JBHSRJ010000001">
    <property type="protein sequence ID" value="MFC6041992.1"/>
    <property type="molecule type" value="Genomic_DNA"/>
</dbReference>
<keyword evidence="4" id="KW-1185">Reference proteome</keyword>
<dbReference type="NCBIfam" id="TIGR03083">
    <property type="entry name" value="maleylpyruvate isomerase family mycothiol-dependent enzyme"/>
    <property type="match status" value="1"/>
</dbReference>
<dbReference type="InterPro" id="IPR034660">
    <property type="entry name" value="DinB/YfiT-like"/>
</dbReference>
<dbReference type="InterPro" id="IPR024344">
    <property type="entry name" value="MDMPI_metal-binding"/>
</dbReference>
<accession>A0ABW1LFY7</accession>
<evidence type="ECO:0000313" key="3">
    <source>
        <dbReference type="EMBL" id="MFC6041992.1"/>
    </source>
</evidence>
<dbReference type="Gene3D" id="1.20.120.450">
    <property type="entry name" value="dinb family like domain"/>
    <property type="match status" value="1"/>
</dbReference>
<proteinExistence type="predicted"/>
<evidence type="ECO:0000256" key="1">
    <source>
        <dbReference type="SAM" id="MobiDB-lite"/>
    </source>
</evidence>
<dbReference type="RefSeq" id="WP_379150118.1">
    <property type="nucleotide sequence ID" value="NZ_JBHSRJ010000001.1"/>
</dbReference>
<gene>
    <name evidence="3" type="ORF">ACFPYL_02840</name>
</gene>
<dbReference type="SUPFAM" id="SSF109854">
    <property type="entry name" value="DinB/YfiT-like putative metalloenzymes"/>
    <property type="match status" value="1"/>
</dbReference>
<feature type="region of interest" description="Disordered" evidence="1">
    <location>
        <begin position="158"/>
        <end position="192"/>
    </location>
</feature>
<feature type="domain" description="Mycothiol-dependent maleylpyruvate isomerase metal-binding" evidence="2">
    <location>
        <begin position="7"/>
        <end position="129"/>
    </location>
</feature>
<dbReference type="Proteomes" id="UP001596135">
    <property type="component" value="Unassembled WGS sequence"/>
</dbReference>
<sequence length="192" mass="19517">MTTLDFAPATKAVSAVLDGIRDDQLADQTPCPGLSVADLLEHLGGLALAFTCAATKEPVPGGSQASFDGSLLSPGWRDEIPAALARLAEAWVEPAAYDGLTMAGPIEMPAEIAALVALDEVVVHGWDLARATGQPYDPDEAAVLACLGFATSFAPPPEAGAGPFGPPVPVPGSAPVLDRLAGATGRDPGWRP</sequence>
<comment type="caution">
    <text evidence="3">The sequence shown here is derived from an EMBL/GenBank/DDBJ whole genome shotgun (WGS) entry which is preliminary data.</text>
</comment>
<evidence type="ECO:0000259" key="2">
    <source>
        <dbReference type="Pfam" id="PF11716"/>
    </source>
</evidence>
<evidence type="ECO:0000313" key="4">
    <source>
        <dbReference type="Proteomes" id="UP001596135"/>
    </source>
</evidence>
<dbReference type="Pfam" id="PF11716">
    <property type="entry name" value="MDMPI_N"/>
    <property type="match status" value="1"/>
</dbReference>
<name>A0ABW1LFY7_9ACTN</name>